<keyword evidence="2" id="KW-1185">Reference proteome</keyword>
<dbReference type="Proteomes" id="UP000824469">
    <property type="component" value="Unassembled WGS sequence"/>
</dbReference>
<proteinExistence type="predicted"/>
<name>A0AA38GGQ0_TAXCH</name>
<reference evidence="1 2" key="1">
    <citation type="journal article" date="2021" name="Nat. Plants">
        <title>The Taxus genome provides insights into paclitaxel biosynthesis.</title>
        <authorList>
            <person name="Xiong X."/>
            <person name="Gou J."/>
            <person name="Liao Q."/>
            <person name="Li Y."/>
            <person name="Zhou Q."/>
            <person name="Bi G."/>
            <person name="Li C."/>
            <person name="Du R."/>
            <person name="Wang X."/>
            <person name="Sun T."/>
            <person name="Guo L."/>
            <person name="Liang H."/>
            <person name="Lu P."/>
            <person name="Wu Y."/>
            <person name="Zhang Z."/>
            <person name="Ro D.K."/>
            <person name="Shang Y."/>
            <person name="Huang S."/>
            <person name="Yan J."/>
        </authorList>
    </citation>
    <scope>NUCLEOTIDE SEQUENCE [LARGE SCALE GENOMIC DNA]</scope>
    <source>
        <strain evidence="1">Ta-2019</strain>
    </source>
</reference>
<feature type="non-terminal residue" evidence="1">
    <location>
        <position position="1"/>
    </location>
</feature>
<evidence type="ECO:0000313" key="1">
    <source>
        <dbReference type="EMBL" id="KAH9323112.1"/>
    </source>
</evidence>
<accession>A0AA38GGQ0</accession>
<organism evidence="1 2">
    <name type="scientific">Taxus chinensis</name>
    <name type="common">Chinese yew</name>
    <name type="synonym">Taxus wallichiana var. chinensis</name>
    <dbReference type="NCBI Taxonomy" id="29808"/>
    <lineage>
        <taxon>Eukaryota</taxon>
        <taxon>Viridiplantae</taxon>
        <taxon>Streptophyta</taxon>
        <taxon>Embryophyta</taxon>
        <taxon>Tracheophyta</taxon>
        <taxon>Spermatophyta</taxon>
        <taxon>Pinopsida</taxon>
        <taxon>Pinidae</taxon>
        <taxon>Conifers II</taxon>
        <taxon>Cupressales</taxon>
        <taxon>Taxaceae</taxon>
        <taxon>Taxus</taxon>
    </lineage>
</organism>
<sequence length="60" mass="6524">VQDGVSPMESSFLNMKVGVNSSWTISSTNHSASVRTQLGDLKELGYVNQTHLIESEGMEP</sequence>
<feature type="non-terminal residue" evidence="1">
    <location>
        <position position="60"/>
    </location>
</feature>
<dbReference type="EMBL" id="JAHRHJ020000003">
    <property type="protein sequence ID" value="KAH9323112.1"/>
    <property type="molecule type" value="Genomic_DNA"/>
</dbReference>
<evidence type="ECO:0000313" key="2">
    <source>
        <dbReference type="Proteomes" id="UP000824469"/>
    </source>
</evidence>
<gene>
    <name evidence="1" type="ORF">KI387_017751</name>
</gene>
<protein>
    <submittedName>
        <fullName evidence="1">Uncharacterized protein</fullName>
    </submittedName>
</protein>
<dbReference type="AlphaFoldDB" id="A0AA38GGQ0"/>
<comment type="caution">
    <text evidence="1">The sequence shown here is derived from an EMBL/GenBank/DDBJ whole genome shotgun (WGS) entry which is preliminary data.</text>
</comment>